<dbReference type="GO" id="GO:0006109">
    <property type="term" value="P:regulation of carbohydrate metabolic process"/>
    <property type="evidence" value="ECO:0007669"/>
    <property type="project" value="InterPro"/>
</dbReference>
<organism evidence="2 3">
    <name type="scientific">Paramylibacter kogurei</name>
    <dbReference type="NCBI Taxonomy" id="1889778"/>
    <lineage>
        <taxon>Bacteria</taxon>
        <taxon>Pseudomonadati</taxon>
        <taxon>Pseudomonadota</taxon>
        <taxon>Alphaproteobacteria</taxon>
        <taxon>Rhodobacterales</taxon>
        <taxon>Paracoccaceae</taxon>
        <taxon>Paramylibacter</taxon>
    </lineage>
</organism>
<dbReference type="Proteomes" id="UP000231516">
    <property type="component" value="Unassembled WGS sequence"/>
</dbReference>
<evidence type="ECO:0000313" key="3">
    <source>
        <dbReference type="Proteomes" id="UP000231516"/>
    </source>
</evidence>
<dbReference type="GO" id="GO:0000155">
    <property type="term" value="F:phosphorelay sensor kinase activity"/>
    <property type="evidence" value="ECO:0007669"/>
    <property type="project" value="InterPro"/>
</dbReference>
<evidence type="ECO:0000259" key="1">
    <source>
        <dbReference type="Pfam" id="PF07475"/>
    </source>
</evidence>
<comment type="caution">
    <text evidence="2">The sequence shown here is derived from an EMBL/GenBank/DDBJ whole genome shotgun (WGS) entry which is preliminary data.</text>
</comment>
<dbReference type="Pfam" id="PF07475">
    <property type="entry name" value="Hpr_kinase_C"/>
    <property type="match status" value="1"/>
</dbReference>
<feature type="domain" description="HPr kinase/phosphorylase C-terminal" evidence="1">
    <location>
        <begin position="9"/>
        <end position="131"/>
    </location>
</feature>
<dbReference type="PANTHER" id="PTHR30305">
    <property type="entry name" value="PROTEIN YJDM-RELATED"/>
    <property type="match status" value="1"/>
</dbReference>
<dbReference type="OrthoDB" id="8326226at2"/>
<dbReference type="RefSeq" id="WP_099594553.1">
    <property type="nucleotide sequence ID" value="NZ_MDGM01000014.1"/>
</dbReference>
<dbReference type="EMBL" id="MDGM01000014">
    <property type="protein sequence ID" value="PIB23269.1"/>
    <property type="molecule type" value="Genomic_DNA"/>
</dbReference>
<dbReference type="InterPro" id="IPR011104">
    <property type="entry name" value="Hpr_kin/Pase_C"/>
</dbReference>
<gene>
    <name evidence="2" type="ORF">BFP76_09665</name>
</gene>
<protein>
    <recommendedName>
        <fullName evidence="1">HPr kinase/phosphorylase C-terminal domain-containing protein</fullName>
    </recommendedName>
</protein>
<dbReference type="CDD" id="cd01918">
    <property type="entry name" value="HprK_C"/>
    <property type="match status" value="1"/>
</dbReference>
<accession>A0A2G5K2C3</accession>
<name>A0A2G5K2C3_9RHOB</name>
<dbReference type="SUPFAM" id="SSF53795">
    <property type="entry name" value="PEP carboxykinase-like"/>
    <property type="match status" value="1"/>
</dbReference>
<dbReference type="InterPro" id="IPR027417">
    <property type="entry name" value="P-loop_NTPase"/>
</dbReference>
<dbReference type="Gene3D" id="3.40.50.300">
    <property type="entry name" value="P-loop containing nucleotide triphosphate hydrolases"/>
    <property type="match status" value="1"/>
</dbReference>
<reference evidence="2 3" key="1">
    <citation type="submission" date="2016-08" db="EMBL/GenBank/DDBJ databases">
        <title>Draft genome of Amylibacter sp. strain 4G11.</title>
        <authorList>
            <person name="Wong S.-K."/>
            <person name="Hamasaki K."/>
            <person name="Yoshizawa S."/>
        </authorList>
    </citation>
    <scope>NUCLEOTIDE SEQUENCE [LARGE SCALE GENOMIC DNA]</scope>
    <source>
        <strain evidence="2 3">4G11</strain>
    </source>
</reference>
<proteinExistence type="predicted"/>
<sequence length="143" mass="15313">MKSDISTGLVHATCVTLNGFGVLIVGKSGAGKSQLGLALMGLGAQLVGDDQVEVFATDTNVFAKPAPNIQGMIEARNLGILNANFAPQTTINLVVDLSESESERMPQKHKTVIAGHTLEIVYGQDIPNLHFAVYQWMQAGRRH</sequence>
<keyword evidence="3" id="KW-1185">Reference proteome</keyword>
<dbReference type="PANTHER" id="PTHR30305:SF1">
    <property type="entry name" value="HPR KINASE_PHOSPHORYLASE"/>
    <property type="match status" value="1"/>
</dbReference>
<dbReference type="GO" id="GO:0005524">
    <property type="term" value="F:ATP binding"/>
    <property type="evidence" value="ECO:0007669"/>
    <property type="project" value="InterPro"/>
</dbReference>
<dbReference type="AlphaFoldDB" id="A0A2G5K2C3"/>
<evidence type="ECO:0000313" key="2">
    <source>
        <dbReference type="EMBL" id="PIB23269.1"/>
    </source>
</evidence>